<dbReference type="Ensembl" id="ENSSOCT00000021099.1">
    <property type="protein sequence ID" value="ENSSOCP00000020584.1"/>
    <property type="gene ID" value="ENSSOCG00000015385.1"/>
</dbReference>
<accession>A0A8D0FV57</accession>
<protein>
    <submittedName>
        <fullName evidence="1">Uncharacterized protein</fullName>
    </submittedName>
</protein>
<name>A0A8D0FV57_STROC</name>
<proteinExistence type="predicted"/>
<reference evidence="1" key="2">
    <citation type="submission" date="2025-09" db="UniProtKB">
        <authorList>
            <consortium name="Ensembl"/>
        </authorList>
    </citation>
    <scope>IDENTIFICATION</scope>
</reference>
<dbReference type="Proteomes" id="UP000694551">
    <property type="component" value="Unplaced"/>
</dbReference>
<evidence type="ECO:0000313" key="2">
    <source>
        <dbReference type="Proteomes" id="UP000694551"/>
    </source>
</evidence>
<keyword evidence="2" id="KW-1185">Reference proteome</keyword>
<evidence type="ECO:0000313" key="1">
    <source>
        <dbReference type="Ensembl" id="ENSSOCP00000020584.1"/>
    </source>
</evidence>
<dbReference type="AlphaFoldDB" id="A0A8D0FV57"/>
<organism evidence="1 2">
    <name type="scientific">Strix occidentalis caurina</name>
    <name type="common">northern spotted owl</name>
    <dbReference type="NCBI Taxonomy" id="311401"/>
    <lineage>
        <taxon>Eukaryota</taxon>
        <taxon>Metazoa</taxon>
        <taxon>Chordata</taxon>
        <taxon>Craniata</taxon>
        <taxon>Vertebrata</taxon>
        <taxon>Euteleostomi</taxon>
        <taxon>Archelosauria</taxon>
        <taxon>Archosauria</taxon>
        <taxon>Dinosauria</taxon>
        <taxon>Saurischia</taxon>
        <taxon>Theropoda</taxon>
        <taxon>Coelurosauria</taxon>
        <taxon>Aves</taxon>
        <taxon>Neognathae</taxon>
        <taxon>Neoaves</taxon>
        <taxon>Telluraves</taxon>
        <taxon>Strigiformes</taxon>
        <taxon>Strigidae</taxon>
        <taxon>Strix</taxon>
    </lineage>
</organism>
<reference evidence="1" key="1">
    <citation type="submission" date="2025-08" db="UniProtKB">
        <authorList>
            <consortium name="Ensembl"/>
        </authorList>
    </citation>
    <scope>IDENTIFICATION</scope>
</reference>
<sequence length="113" mass="13102">MLFSNVSCLERRRSFFHVVKNCLVRVSDCFSPHEFQSHISFKFTVSNPSFFSINTVVQFSIVAPSNSDKSSQKRREEGKKKTNIVENVFRMLELQNGLMLADYNSVASHFRFI</sequence>